<evidence type="ECO:0000313" key="1">
    <source>
        <dbReference type="EMBL" id="MDI6449607.1"/>
    </source>
</evidence>
<accession>A0AAW6TZ19</accession>
<dbReference type="Gene3D" id="1.10.150.240">
    <property type="entry name" value="Putative phosphatase, domain 2"/>
    <property type="match status" value="1"/>
</dbReference>
<dbReference type="PANTHER" id="PTHR43481:SF4">
    <property type="entry name" value="GLYCEROL-1-PHOSPHATE PHOSPHOHYDROLASE 1-RELATED"/>
    <property type="match status" value="1"/>
</dbReference>
<dbReference type="Gene3D" id="3.40.50.1000">
    <property type="entry name" value="HAD superfamily/HAD-like"/>
    <property type="match status" value="1"/>
</dbReference>
<organism evidence="1 2">
    <name type="scientific">Anaerobaca lacustris</name>
    <dbReference type="NCBI Taxonomy" id="3044600"/>
    <lineage>
        <taxon>Bacteria</taxon>
        <taxon>Pseudomonadati</taxon>
        <taxon>Planctomycetota</taxon>
        <taxon>Phycisphaerae</taxon>
        <taxon>Sedimentisphaerales</taxon>
        <taxon>Anaerobacaceae</taxon>
        <taxon>Anaerobaca</taxon>
    </lineage>
</organism>
<dbReference type="AlphaFoldDB" id="A0AAW6TZ19"/>
<dbReference type="InterPro" id="IPR023198">
    <property type="entry name" value="PGP-like_dom2"/>
</dbReference>
<dbReference type="SFLD" id="SFLDG01129">
    <property type="entry name" value="C1.5:_HAD__Beta-PGM__Phosphata"/>
    <property type="match status" value="1"/>
</dbReference>
<reference evidence="1" key="1">
    <citation type="submission" date="2023-05" db="EMBL/GenBank/DDBJ databases">
        <title>Anaerotaeda fermentans gen. nov., sp. nov., a novel anaerobic planctomycete of the new family within the order Sedimentisphaerales isolated from Taman Peninsula, Russia.</title>
        <authorList>
            <person name="Khomyakova M.A."/>
            <person name="Merkel A.Y."/>
            <person name="Slobodkin A.I."/>
        </authorList>
    </citation>
    <scope>NUCLEOTIDE SEQUENCE</scope>
    <source>
        <strain evidence="1">M17dextr</strain>
    </source>
</reference>
<dbReference type="RefSeq" id="WP_349245012.1">
    <property type="nucleotide sequence ID" value="NZ_JASCXX010000011.1"/>
</dbReference>
<proteinExistence type="predicted"/>
<comment type="caution">
    <text evidence="1">The sequence shown here is derived from an EMBL/GenBank/DDBJ whole genome shotgun (WGS) entry which is preliminary data.</text>
</comment>
<dbReference type="Pfam" id="PF00702">
    <property type="entry name" value="Hydrolase"/>
    <property type="match status" value="1"/>
</dbReference>
<evidence type="ECO:0000313" key="2">
    <source>
        <dbReference type="Proteomes" id="UP001431776"/>
    </source>
</evidence>
<dbReference type="Proteomes" id="UP001431776">
    <property type="component" value="Unassembled WGS sequence"/>
</dbReference>
<dbReference type="InterPro" id="IPR006439">
    <property type="entry name" value="HAD-SF_hydro_IA"/>
</dbReference>
<dbReference type="NCBIfam" id="TIGR01509">
    <property type="entry name" value="HAD-SF-IA-v3"/>
    <property type="match status" value="1"/>
</dbReference>
<protein>
    <submittedName>
        <fullName evidence="1">HAD family phosphatase</fullName>
    </submittedName>
</protein>
<dbReference type="SUPFAM" id="SSF56784">
    <property type="entry name" value="HAD-like"/>
    <property type="match status" value="1"/>
</dbReference>
<name>A0AAW6TZ19_9BACT</name>
<sequence>MTRQYGLIFDVDGVVADTESVNRRVSVQVFDDLFGVKGVRDEDFTDGLGRGAHEYVKAAARVHKLDLTAEQLDKAVQYRQDLFLQVLTTEPLPPYPGVLALIEAGLASDDFEVAIATSGTLEKSRAALDAAGIPYTKMVYVNGNDVTHKKPDPELFLVAARRMGLPPQRCVVIEDAPNGVQAAKAAGARCIAVTNTTPADGLRQADRICDSLEEIDLAALRALVD</sequence>
<dbReference type="InterPro" id="IPR051806">
    <property type="entry name" value="HAD-like_SPP"/>
</dbReference>
<dbReference type="EMBL" id="JASCXX010000011">
    <property type="protein sequence ID" value="MDI6449607.1"/>
    <property type="molecule type" value="Genomic_DNA"/>
</dbReference>
<keyword evidence="2" id="KW-1185">Reference proteome</keyword>
<dbReference type="GO" id="GO:0050308">
    <property type="term" value="F:sugar-phosphatase activity"/>
    <property type="evidence" value="ECO:0007669"/>
    <property type="project" value="TreeGrafter"/>
</dbReference>
<dbReference type="InterPro" id="IPR023214">
    <property type="entry name" value="HAD_sf"/>
</dbReference>
<dbReference type="SFLD" id="SFLDS00003">
    <property type="entry name" value="Haloacid_Dehalogenase"/>
    <property type="match status" value="1"/>
</dbReference>
<gene>
    <name evidence="1" type="ORF">QJ522_11180</name>
</gene>
<dbReference type="CDD" id="cd07505">
    <property type="entry name" value="HAD_BPGM-like"/>
    <property type="match status" value="1"/>
</dbReference>
<dbReference type="PANTHER" id="PTHR43481">
    <property type="entry name" value="FRUCTOSE-1-PHOSPHATE PHOSPHATASE"/>
    <property type="match status" value="1"/>
</dbReference>
<dbReference type="InterPro" id="IPR036412">
    <property type="entry name" value="HAD-like_sf"/>
</dbReference>